<dbReference type="GO" id="GO:0000287">
    <property type="term" value="F:magnesium ion binding"/>
    <property type="evidence" value="ECO:0007669"/>
    <property type="project" value="InterPro"/>
</dbReference>
<dbReference type="InterPro" id="IPR037143">
    <property type="entry name" value="4-PPantetheinyl_Trfase_dom_sf"/>
</dbReference>
<dbReference type="EMBL" id="VLPK01000002">
    <property type="protein sequence ID" value="TSJ40763.1"/>
    <property type="molecule type" value="Genomic_DNA"/>
</dbReference>
<dbReference type="SUPFAM" id="SSF56214">
    <property type="entry name" value="4'-phosphopantetheinyl transferase"/>
    <property type="match status" value="2"/>
</dbReference>
<comment type="similarity">
    <text evidence="1">Belongs to the P-Pant transferase superfamily. Gsp/Sfp/HetI/AcpT family.</text>
</comment>
<organism evidence="5 6">
    <name type="scientific">Mucilaginibacter corticis</name>
    <dbReference type="NCBI Taxonomy" id="2597670"/>
    <lineage>
        <taxon>Bacteria</taxon>
        <taxon>Pseudomonadati</taxon>
        <taxon>Bacteroidota</taxon>
        <taxon>Sphingobacteriia</taxon>
        <taxon>Sphingobacteriales</taxon>
        <taxon>Sphingobacteriaceae</taxon>
        <taxon>Mucilaginibacter</taxon>
    </lineage>
</organism>
<dbReference type="AlphaFoldDB" id="A0A556MLK3"/>
<dbReference type="Pfam" id="PF01648">
    <property type="entry name" value="ACPS"/>
    <property type="match status" value="1"/>
</dbReference>
<dbReference type="Proteomes" id="UP000318733">
    <property type="component" value="Unassembled WGS sequence"/>
</dbReference>
<dbReference type="InterPro" id="IPR055066">
    <property type="entry name" value="AASDHPPT_N"/>
</dbReference>
<name>A0A556MLK3_9SPHI</name>
<feature type="domain" description="4'-phosphopantetheinyl transferase N-terminal" evidence="4">
    <location>
        <begin position="17"/>
        <end position="97"/>
    </location>
</feature>
<evidence type="ECO:0000256" key="2">
    <source>
        <dbReference type="ARBA" id="ARBA00022679"/>
    </source>
</evidence>
<comment type="caution">
    <text evidence="5">The sequence shown here is derived from an EMBL/GenBank/DDBJ whole genome shotgun (WGS) entry which is preliminary data.</text>
</comment>
<dbReference type="GO" id="GO:0019878">
    <property type="term" value="P:lysine biosynthetic process via aminoadipic acid"/>
    <property type="evidence" value="ECO:0007669"/>
    <property type="project" value="TreeGrafter"/>
</dbReference>
<reference evidence="5 6" key="1">
    <citation type="submission" date="2019-07" db="EMBL/GenBank/DDBJ databases">
        <authorList>
            <person name="Huq M.A."/>
        </authorList>
    </citation>
    <scope>NUCLEOTIDE SEQUENCE [LARGE SCALE GENOMIC DNA]</scope>
    <source>
        <strain evidence="5 6">MAH-19</strain>
    </source>
</reference>
<accession>A0A556MLK3</accession>
<dbReference type="GO" id="GO:0005829">
    <property type="term" value="C:cytosol"/>
    <property type="evidence" value="ECO:0007669"/>
    <property type="project" value="TreeGrafter"/>
</dbReference>
<protein>
    <submittedName>
        <fullName evidence="5">4'-phosphopantetheinyl transferase superfamily protein</fullName>
    </submittedName>
</protein>
<evidence type="ECO:0000259" key="3">
    <source>
        <dbReference type="Pfam" id="PF01648"/>
    </source>
</evidence>
<keyword evidence="6" id="KW-1185">Reference proteome</keyword>
<dbReference type="InterPro" id="IPR050559">
    <property type="entry name" value="P-Pant_transferase_sf"/>
</dbReference>
<dbReference type="InterPro" id="IPR008278">
    <property type="entry name" value="4-PPantetheinyl_Trfase_dom"/>
</dbReference>
<dbReference type="PANTHER" id="PTHR12215">
    <property type="entry name" value="PHOSPHOPANTETHEINE TRANSFERASE"/>
    <property type="match status" value="1"/>
</dbReference>
<feature type="domain" description="4'-phosphopantetheinyl transferase" evidence="3">
    <location>
        <begin position="102"/>
        <end position="190"/>
    </location>
</feature>
<dbReference type="Pfam" id="PF22624">
    <property type="entry name" value="AASDHPPT_N"/>
    <property type="match status" value="1"/>
</dbReference>
<evidence type="ECO:0000256" key="1">
    <source>
        <dbReference type="ARBA" id="ARBA00010990"/>
    </source>
</evidence>
<sequence>MTKVKFFKIAPSPQVNYEKLIDTFPSFIQEKVSKYKFQEDRIRSVMGKVLLKNLLIEESYPANILSQIKLDEFQRPFLNSKIDFNISHSGDYVVCAISKNNRVGIDIEKVNPINIPDFEYVLTQDELQQILIDENATDAFYKIWTQKEAVIKANGKGLGINFTDIILDQETAICENIKWNLTELHINYNYKSYIAVEKKDEINISELTIDDLKEKPF</sequence>
<proteinExistence type="inferred from homology"/>
<dbReference type="Gene3D" id="3.90.470.20">
    <property type="entry name" value="4'-phosphopantetheinyl transferase domain"/>
    <property type="match status" value="2"/>
</dbReference>
<keyword evidence="2 5" id="KW-0808">Transferase</keyword>
<dbReference type="GO" id="GO:0008897">
    <property type="term" value="F:holo-[acyl-carrier-protein] synthase activity"/>
    <property type="evidence" value="ECO:0007669"/>
    <property type="project" value="InterPro"/>
</dbReference>
<evidence type="ECO:0000313" key="6">
    <source>
        <dbReference type="Proteomes" id="UP000318733"/>
    </source>
</evidence>
<gene>
    <name evidence="5" type="ORF">FO440_13545</name>
</gene>
<dbReference type="PANTHER" id="PTHR12215:SF10">
    <property type="entry name" value="L-AMINOADIPATE-SEMIALDEHYDE DEHYDROGENASE-PHOSPHOPANTETHEINYL TRANSFERASE"/>
    <property type="match status" value="1"/>
</dbReference>
<dbReference type="RefSeq" id="WP_144248801.1">
    <property type="nucleotide sequence ID" value="NZ_VLPK01000002.1"/>
</dbReference>
<dbReference type="OrthoDB" id="9808281at2"/>
<evidence type="ECO:0000313" key="5">
    <source>
        <dbReference type="EMBL" id="TSJ40763.1"/>
    </source>
</evidence>
<evidence type="ECO:0000259" key="4">
    <source>
        <dbReference type="Pfam" id="PF22624"/>
    </source>
</evidence>